<name>A0A9D4GMK8_DREPO</name>
<reference evidence="1" key="1">
    <citation type="journal article" date="2019" name="bioRxiv">
        <title>The Genome of the Zebra Mussel, Dreissena polymorpha: A Resource for Invasive Species Research.</title>
        <authorList>
            <person name="McCartney M.A."/>
            <person name="Auch B."/>
            <person name="Kono T."/>
            <person name="Mallez S."/>
            <person name="Zhang Y."/>
            <person name="Obille A."/>
            <person name="Becker A."/>
            <person name="Abrahante J.E."/>
            <person name="Garbe J."/>
            <person name="Badalamenti J.P."/>
            <person name="Herman A."/>
            <person name="Mangelson H."/>
            <person name="Liachko I."/>
            <person name="Sullivan S."/>
            <person name="Sone E.D."/>
            <person name="Koren S."/>
            <person name="Silverstein K.A.T."/>
            <person name="Beckman K.B."/>
            <person name="Gohl D.M."/>
        </authorList>
    </citation>
    <scope>NUCLEOTIDE SEQUENCE</scope>
    <source>
        <strain evidence="1">Duluth1</strain>
        <tissue evidence="1">Whole animal</tissue>
    </source>
</reference>
<accession>A0A9D4GMK8</accession>
<dbReference type="SUPFAM" id="SSF57924">
    <property type="entry name" value="Inhibitor of apoptosis (IAP) repeat"/>
    <property type="match status" value="2"/>
</dbReference>
<dbReference type="Proteomes" id="UP000828390">
    <property type="component" value="Unassembled WGS sequence"/>
</dbReference>
<dbReference type="GO" id="GO:0005737">
    <property type="term" value="C:cytoplasm"/>
    <property type="evidence" value="ECO:0007669"/>
    <property type="project" value="TreeGrafter"/>
</dbReference>
<protein>
    <recommendedName>
        <fullName evidence="3">RING-type domain-containing protein</fullName>
    </recommendedName>
</protein>
<dbReference type="Pfam" id="PF00653">
    <property type="entry name" value="BIR"/>
    <property type="match status" value="2"/>
</dbReference>
<evidence type="ECO:0000313" key="2">
    <source>
        <dbReference type="Proteomes" id="UP000828390"/>
    </source>
</evidence>
<evidence type="ECO:0008006" key="3">
    <source>
        <dbReference type="Google" id="ProtNLM"/>
    </source>
</evidence>
<dbReference type="InterPro" id="IPR001370">
    <property type="entry name" value="BIR_rpt"/>
</dbReference>
<dbReference type="InterPro" id="IPR013083">
    <property type="entry name" value="Znf_RING/FYVE/PHD"/>
</dbReference>
<dbReference type="EMBL" id="JAIWYP010000005">
    <property type="protein sequence ID" value="KAH3819954.1"/>
    <property type="molecule type" value="Genomic_DNA"/>
</dbReference>
<gene>
    <name evidence="1" type="ORF">DPMN_121698</name>
</gene>
<keyword evidence="2" id="KW-1185">Reference proteome</keyword>
<dbReference type="Pfam" id="PF13920">
    <property type="entry name" value="zf-C3HC4_3"/>
    <property type="match status" value="1"/>
</dbReference>
<dbReference type="PANTHER" id="PTHR10044:SF139">
    <property type="entry name" value="DEATH-ASSOCIATED INHIBITOR OF APOPTOSIS 2"/>
    <property type="match status" value="1"/>
</dbReference>
<reference evidence="1" key="2">
    <citation type="submission" date="2020-11" db="EMBL/GenBank/DDBJ databases">
        <authorList>
            <person name="McCartney M.A."/>
            <person name="Auch B."/>
            <person name="Kono T."/>
            <person name="Mallez S."/>
            <person name="Becker A."/>
            <person name="Gohl D.M."/>
            <person name="Silverstein K.A.T."/>
            <person name="Koren S."/>
            <person name="Bechman K.B."/>
            <person name="Herman A."/>
            <person name="Abrahante J.E."/>
            <person name="Garbe J."/>
        </authorList>
    </citation>
    <scope>NUCLEOTIDE SEQUENCE</scope>
    <source>
        <strain evidence="1">Duluth1</strain>
        <tissue evidence="1">Whole animal</tissue>
    </source>
</reference>
<proteinExistence type="predicted"/>
<sequence>MLKKKKSSLHAIVIGTVVETASDMPLFFRHEIVWAIPIAPYSYSPEFTYDLRDERHRLTTFQYIETSLNLSLIRLAASGMYYTGTDTIVKCIFCGAVQHILEIYDLYFDVSRLHAHSCTPVSRAAQGNIPIDSYTVTGLNRSSNGRNGFSPNLPNYPHTDAYNRQNESEMRRLGIYTAKPKHEDFSVLQNRRRSFRNSPEHLKARAYDFAEAGFFFTGCGDGIRCFHCGRTLGNWSAQDNPWQEHERFSPECVFVKINPERTRSFHRQPSYQSNDSFHQVQHGRRVVNNIQPNRPDEVPSSQQNHAHRNLCKTCHIRPPTVLFEDCRHLVSCRQCAMFLWYCPVCKQYITKKTVVHFS</sequence>
<dbReference type="Gene3D" id="1.10.1170.10">
    <property type="entry name" value="Inhibitor Of Apoptosis Protein (2mihbC-IAP-1), Chain A"/>
    <property type="match status" value="2"/>
</dbReference>
<dbReference type="GO" id="GO:0051726">
    <property type="term" value="P:regulation of cell cycle"/>
    <property type="evidence" value="ECO:0007669"/>
    <property type="project" value="TreeGrafter"/>
</dbReference>
<dbReference type="CDD" id="cd00022">
    <property type="entry name" value="BIR"/>
    <property type="match status" value="1"/>
</dbReference>
<comment type="caution">
    <text evidence="1">The sequence shown here is derived from an EMBL/GenBank/DDBJ whole genome shotgun (WGS) entry which is preliminary data.</text>
</comment>
<organism evidence="1 2">
    <name type="scientific">Dreissena polymorpha</name>
    <name type="common">Zebra mussel</name>
    <name type="synonym">Mytilus polymorpha</name>
    <dbReference type="NCBI Taxonomy" id="45954"/>
    <lineage>
        <taxon>Eukaryota</taxon>
        <taxon>Metazoa</taxon>
        <taxon>Spiralia</taxon>
        <taxon>Lophotrochozoa</taxon>
        <taxon>Mollusca</taxon>
        <taxon>Bivalvia</taxon>
        <taxon>Autobranchia</taxon>
        <taxon>Heteroconchia</taxon>
        <taxon>Euheterodonta</taxon>
        <taxon>Imparidentia</taxon>
        <taxon>Neoheterodontei</taxon>
        <taxon>Myida</taxon>
        <taxon>Dreissenoidea</taxon>
        <taxon>Dreissenidae</taxon>
        <taxon>Dreissena</taxon>
    </lineage>
</organism>
<dbReference type="GO" id="GO:0005634">
    <property type="term" value="C:nucleus"/>
    <property type="evidence" value="ECO:0007669"/>
    <property type="project" value="TreeGrafter"/>
</dbReference>
<dbReference type="PANTHER" id="PTHR10044">
    <property type="entry name" value="INHIBITOR OF APOPTOSIS"/>
    <property type="match status" value="1"/>
</dbReference>
<dbReference type="Gene3D" id="3.30.40.10">
    <property type="entry name" value="Zinc/RING finger domain, C3HC4 (zinc finger)"/>
    <property type="match status" value="1"/>
</dbReference>
<dbReference type="SMART" id="SM00238">
    <property type="entry name" value="BIR"/>
    <property type="match status" value="2"/>
</dbReference>
<dbReference type="AlphaFoldDB" id="A0A9D4GMK8"/>
<dbReference type="InterPro" id="IPR050784">
    <property type="entry name" value="IAP"/>
</dbReference>
<evidence type="ECO:0000313" key="1">
    <source>
        <dbReference type="EMBL" id="KAH3819954.1"/>
    </source>
</evidence>
<dbReference type="PROSITE" id="PS50143">
    <property type="entry name" value="BIR_REPEAT_2"/>
    <property type="match status" value="2"/>
</dbReference>